<evidence type="ECO:0000256" key="7">
    <source>
        <dbReference type="ARBA" id="ARBA00023054"/>
    </source>
</evidence>
<evidence type="ECO:0000313" key="12">
    <source>
        <dbReference type="Proteomes" id="UP000799440"/>
    </source>
</evidence>
<evidence type="ECO:0000256" key="2">
    <source>
        <dbReference type="ARBA" id="ARBA00010799"/>
    </source>
</evidence>
<dbReference type="OrthoDB" id="69461at2759"/>
<dbReference type="InterPro" id="IPR028945">
    <property type="entry name" value="Get1"/>
</dbReference>
<dbReference type="HAMAP" id="MF_03113">
    <property type="entry name" value="Get1"/>
    <property type="match status" value="1"/>
</dbReference>
<dbReference type="GO" id="GO:0043529">
    <property type="term" value="C:GET complex"/>
    <property type="evidence" value="ECO:0007669"/>
    <property type="project" value="InterPro"/>
</dbReference>
<keyword evidence="10" id="KW-0732">Signal</keyword>
<sequence>MPSLLMVVFVVQLLLHVVNTVGANTINELLWLLYTKLPSPTSTQARKASTAKREVVRLKRELSKVSAQDDFARWAKLQRQHDKAMAEYQKLDSSLRTHQSAFKTSISTLRWLTTQGLRMFLQFWFAREAMFWIPKGWVPRYVEWVLSFPRAPIGSVSINIWNLACACVITMAAEAVIAGYVLVTKKPVPGVTQEKEMEKPVVFEAKERMGGKKEL</sequence>
<keyword evidence="12" id="KW-1185">Reference proteome</keyword>
<keyword evidence="3 9" id="KW-0813">Transport</keyword>
<keyword evidence="7" id="KW-0175">Coiled coil</keyword>
<dbReference type="PANTHER" id="PTHR42650:SF1">
    <property type="entry name" value="GUIDED ENTRY OF TAIL-ANCHORED PROTEINS FACTOR 1"/>
    <property type="match status" value="1"/>
</dbReference>
<dbReference type="GO" id="GO:0005789">
    <property type="term" value="C:endoplasmic reticulum membrane"/>
    <property type="evidence" value="ECO:0007669"/>
    <property type="project" value="UniProtKB-SubCell"/>
</dbReference>
<evidence type="ECO:0000256" key="6">
    <source>
        <dbReference type="ARBA" id="ARBA00022989"/>
    </source>
</evidence>
<dbReference type="GO" id="GO:0043495">
    <property type="term" value="F:protein-membrane adaptor activity"/>
    <property type="evidence" value="ECO:0007669"/>
    <property type="project" value="TreeGrafter"/>
</dbReference>
<keyword evidence="5 9" id="KW-0256">Endoplasmic reticulum</keyword>
<gene>
    <name evidence="9" type="primary">GET1</name>
    <name evidence="11" type="ORF">M011DRAFT_412548</name>
</gene>
<feature type="topological domain" description="Cytoplasmic" evidence="9">
    <location>
        <begin position="173"/>
        <end position="215"/>
    </location>
</feature>
<proteinExistence type="inferred from homology"/>
<dbReference type="InterPro" id="IPR029012">
    <property type="entry name" value="Helix_hairpin_bin_sf"/>
</dbReference>
<keyword evidence="6 9" id="KW-1133">Transmembrane helix</keyword>
<evidence type="ECO:0000256" key="1">
    <source>
        <dbReference type="ARBA" id="ARBA00004477"/>
    </source>
</evidence>
<evidence type="ECO:0000256" key="4">
    <source>
        <dbReference type="ARBA" id="ARBA00022692"/>
    </source>
</evidence>
<evidence type="ECO:0000256" key="9">
    <source>
        <dbReference type="HAMAP-Rule" id="MF_03113"/>
    </source>
</evidence>
<dbReference type="EMBL" id="MU006608">
    <property type="protein sequence ID" value="KAF2742503.1"/>
    <property type="molecule type" value="Genomic_DNA"/>
</dbReference>
<evidence type="ECO:0000313" key="11">
    <source>
        <dbReference type="EMBL" id="KAF2742503.1"/>
    </source>
</evidence>
<organism evidence="11 12">
    <name type="scientific">Sporormia fimetaria CBS 119925</name>
    <dbReference type="NCBI Taxonomy" id="1340428"/>
    <lineage>
        <taxon>Eukaryota</taxon>
        <taxon>Fungi</taxon>
        <taxon>Dikarya</taxon>
        <taxon>Ascomycota</taxon>
        <taxon>Pezizomycotina</taxon>
        <taxon>Dothideomycetes</taxon>
        <taxon>Pleosporomycetidae</taxon>
        <taxon>Pleosporales</taxon>
        <taxon>Sporormiaceae</taxon>
        <taxon>Sporormia</taxon>
    </lineage>
</organism>
<dbReference type="Pfam" id="PF04420">
    <property type="entry name" value="CHD5"/>
    <property type="match status" value="1"/>
</dbReference>
<evidence type="ECO:0000256" key="10">
    <source>
        <dbReference type="SAM" id="SignalP"/>
    </source>
</evidence>
<evidence type="ECO:0000256" key="8">
    <source>
        <dbReference type="ARBA" id="ARBA00023136"/>
    </source>
</evidence>
<feature type="chain" id="PRO_5025557320" evidence="10">
    <location>
        <begin position="24"/>
        <end position="215"/>
    </location>
</feature>
<evidence type="ECO:0000256" key="3">
    <source>
        <dbReference type="ARBA" id="ARBA00022448"/>
    </source>
</evidence>
<reference evidence="11" key="1">
    <citation type="journal article" date="2020" name="Stud. Mycol.">
        <title>101 Dothideomycetes genomes: a test case for predicting lifestyles and emergence of pathogens.</title>
        <authorList>
            <person name="Haridas S."/>
            <person name="Albert R."/>
            <person name="Binder M."/>
            <person name="Bloem J."/>
            <person name="Labutti K."/>
            <person name="Salamov A."/>
            <person name="Andreopoulos B."/>
            <person name="Baker S."/>
            <person name="Barry K."/>
            <person name="Bills G."/>
            <person name="Bluhm B."/>
            <person name="Cannon C."/>
            <person name="Castanera R."/>
            <person name="Culley D."/>
            <person name="Daum C."/>
            <person name="Ezra D."/>
            <person name="Gonzalez J."/>
            <person name="Henrissat B."/>
            <person name="Kuo A."/>
            <person name="Liang C."/>
            <person name="Lipzen A."/>
            <person name="Lutzoni F."/>
            <person name="Magnuson J."/>
            <person name="Mondo S."/>
            <person name="Nolan M."/>
            <person name="Ohm R."/>
            <person name="Pangilinan J."/>
            <person name="Park H.-J."/>
            <person name="Ramirez L."/>
            <person name="Alfaro M."/>
            <person name="Sun H."/>
            <person name="Tritt A."/>
            <person name="Yoshinaga Y."/>
            <person name="Zwiers L.-H."/>
            <person name="Turgeon B."/>
            <person name="Goodwin S."/>
            <person name="Spatafora J."/>
            <person name="Crous P."/>
            <person name="Grigoriev I."/>
        </authorList>
    </citation>
    <scope>NUCLEOTIDE SEQUENCE</scope>
    <source>
        <strain evidence="11">CBS 119925</strain>
    </source>
</reference>
<dbReference type="Gene3D" id="1.10.287.660">
    <property type="entry name" value="Helix hairpin bin"/>
    <property type="match status" value="1"/>
</dbReference>
<dbReference type="InterPro" id="IPR027538">
    <property type="entry name" value="Get1_fungi"/>
</dbReference>
<comment type="similarity">
    <text evidence="2 9">Belongs to the WRB/GET1 family.</text>
</comment>
<feature type="signal peptide" evidence="10">
    <location>
        <begin position="1"/>
        <end position="23"/>
    </location>
</feature>
<dbReference type="GO" id="GO:0071816">
    <property type="term" value="P:tail-anchored membrane protein insertion into ER membrane"/>
    <property type="evidence" value="ECO:0007669"/>
    <property type="project" value="InterPro"/>
</dbReference>
<dbReference type="FunFam" id="1.10.287.660:FF:000006">
    <property type="entry name" value="Protein GET1"/>
    <property type="match status" value="1"/>
</dbReference>
<keyword evidence="8 9" id="KW-0472">Membrane</keyword>
<feature type="topological domain" description="Lumenal" evidence="9">
    <location>
        <begin position="1"/>
        <end position="4"/>
    </location>
</feature>
<dbReference type="PANTHER" id="PTHR42650">
    <property type="entry name" value="TAIL-ANCHORED PROTEIN INSERTION RECEPTOR WRB"/>
    <property type="match status" value="1"/>
</dbReference>
<keyword evidence="4 9" id="KW-0812">Transmembrane</keyword>
<protein>
    <submittedName>
        <fullName evidence="11">Protein get1</fullName>
    </submittedName>
</protein>
<comment type="subcellular location">
    <subcellularLocation>
        <location evidence="1">Endoplasmic reticulum membrane</location>
        <topology evidence="1">Multi-pass membrane protein</topology>
    </subcellularLocation>
</comment>
<comment type="caution">
    <text evidence="9">Lacks conserved residue(s) required for the propagation of feature annotation.</text>
</comment>
<dbReference type="AlphaFoldDB" id="A0A6A6UXQ9"/>
<accession>A0A6A6UXQ9</accession>
<name>A0A6A6UXQ9_9PLEO</name>
<evidence type="ECO:0000256" key="5">
    <source>
        <dbReference type="ARBA" id="ARBA00022824"/>
    </source>
</evidence>
<dbReference type="Proteomes" id="UP000799440">
    <property type="component" value="Unassembled WGS sequence"/>
</dbReference>